<keyword evidence="6 14" id="KW-0732">Signal</keyword>
<dbReference type="GO" id="GO:0005576">
    <property type="term" value="C:extracellular region"/>
    <property type="evidence" value="ECO:0007669"/>
    <property type="project" value="UniProtKB-SubCell"/>
</dbReference>
<dbReference type="SUPFAM" id="SSF51445">
    <property type="entry name" value="(Trans)glycosidases"/>
    <property type="match status" value="1"/>
</dbReference>
<evidence type="ECO:0000313" key="16">
    <source>
        <dbReference type="EMBL" id="CAG8959336.1"/>
    </source>
</evidence>
<dbReference type="FunFam" id="2.60.40.1180:FF:000008">
    <property type="entry name" value="Alpha-galactosidase"/>
    <property type="match status" value="1"/>
</dbReference>
<dbReference type="AlphaFoldDB" id="A0A9N9L3L9"/>
<dbReference type="EMBL" id="CAJVRL010000091">
    <property type="protein sequence ID" value="CAG8959336.1"/>
    <property type="molecule type" value="Genomic_DNA"/>
</dbReference>
<feature type="non-terminal residue" evidence="16">
    <location>
        <position position="666"/>
    </location>
</feature>
<keyword evidence="5" id="KW-0964">Secreted</keyword>
<gene>
    <name evidence="16" type="ORF">HYFRA_00013106</name>
</gene>
<dbReference type="OrthoDB" id="5795902at2759"/>
<dbReference type="FunFam" id="3.20.20.70:FF:000197">
    <property type="entry name" value="Alpha-galactosidase"/>
    <property type="match status" value="1"/>
</dbReference>
<evidence type="ECO:0000256" key="2">
    <source>
        <dbReference type="ARBA" id="ARBA00004613"/>
    </source>
</evidence>
<evidence type="ECO:0000256" key="6">
    <source>
        <dbReference type="ARBA" id="ARBA00022729"/>
    </source>
</evidence>
<dbReference type="InterPro" id="IPR013780">
    <property type="entry name" value="Glyco_hydro_b"/>
</dbReference>
<evidence type="ECO:0000256" key="8">
    <source>
        <dbReference type="ARBA" id="ARBA00023157"/>
    </source>
</evidence>
<dbReference type="EC" id="3.2.1.22" evidence="4 13"/>
<name>A0A9N9L3L9_9HELO</name>
<dbReference type="Proteomes" id="UP000696280">
    <property type="component" value="Unassembled WGS sequence"/>
</dbReference>
<keyword evidence="8 13" id="KW-1015">Disulfide bond</keyword>
<proteinExistence type="inferred from homology"/>
<dbReference type="InterPro" id="IPR013785">
    <property type="entry name" value="Aldolase_TIM"/>
</dbReference>
<evidence type="ECO:0000256" key="14">
    <source>
        <dbReference type="SAM" id="SignalP"/>
    </source>
</evidence>
<dbReference type="InterPro" id="IPR002241">
    <property type="entry name" value="Glyco_hydro_27"/>
</dbReference>
<dbReference type="Gene3D" id="2.60.40.1180">
    <property type="entry name" value="Golgi alpha-mannosidase II"/>
    <property type="match status" value="1"/>
</dbReference>
<evidence type="ECO:0000256" key="11">
    <source>
        <dbReference type="ARBA" id="ARBA00023295"/>
    </source>
</evidence>
<accession>A0A9N9L3L9</accession>
<feature type="signal peptide" evidence="14">
    <location>
        <begin position="1"/>
        <end position="22"/>
    </location>
</feature>
<dbReference type="InterPro" id="IPR017853">
    <property type="entry name" value="GH"/>
</dbReference>
<dbReference type="PRINTS" id="PR00740">
    <property type="entry name" value="GLHYDRLASE27"/>
</dbReference>
<keyword evidence="7 13" id="KW-0378">Hydrolase</keyword>
<comment type="catalytic activity">
    <reaction evidence="1 13">
        <text>Hydrolysis of terminal, non-reducing alpha-D-galactose residues in alpha-D-galactosides, including galactose oligosaccharides, galactomannans and galactolipids.</text>
        <dbReference type="EC" id="3.2.1.22"/>
    </reaction>
</comment>
<evidence type="ECO:0000256" key="12">
    <source>
        <dbReference type="ARBA" id="ARBA00023326"/>
    </source>
</evidence>
<dbReference type="Gene3D" id="3.20.20.70">
    <property type="entry name" value="Aldolase class I"/>
    <property type="match status" value="1"/>
</dbReference>
<reference evidence="16" key="1">
    <citation type="submission" date="2021-07" db="EMBL/GenBank/DDBJ databases">
        <authorList>
            <person name="Durling M."/>
        </authorList>
    </citation>
    <scope>NUCLEOTIDE SEQUENCE</scope>
</reference>
<feature type="chain" id="PRO_5040393263" description="Alpha-galactosidase" evidence="14">
    <location>
        <begin position="23"/>
        <end position="666"/>
    </location>
</feature>
<evidence type="ECO:0000259" key="15">
    <source>
        <dbReference type="Pfam" id="PF17801"/>
    </source>
</evidence>
<keyword evidence="10" id="KW-0119">Carbohydrate metabolism</keyword>
<dbReference type="SUPFAM" id="SSF51011">
    <property type="entry name" value="Glycosyl hydrolase domain"/>
    <property type="match status" value="1"/>
</dbReference>
<feature type="domain" description="Alpha galactosidase C-terminal" evidence="15">
    <location>
        <begin position="338"/>
        <end position="411"/>
    </location>
</feature>
<keyword evidence="11 13" id="KW-0326">Glycosidase</keyword>
<comment type="similarity">
    <text evidence="3 13">Belongs to the glycosyl hydrolase 27 family.</text>
</comment>
<evidence type="ECO:0000256" key="9">
    <source>
        <dbReference type="ARBA" id="ARBA00023180"/>
    </source>
</evidence>
<evidence type="ECO:0000256" key="10">
    <source>
        <dbReference type="ARBA" id="ARBA00023277"/>
    </source>
</evidence>
<dbReference type="InterPro" id="IPR041233">
    <property type="entry name" value="Melibiase_C"/>
</dbReference>
<evidence type="ECO:0000256" key="13">
    <source>
        <dbReference type="RuleBase" id="RU361168"/>
    </source>
</evidence>
<evidence type="ECO:0000256" key="5">
    <source>
        <dbReference type="ARBA" id="ARBA00022525"/>
    </source>
</evidence>
<dbReference type="CDD" id="cd14792">
    <property type="entry name" value="GH27"/>
    <property type="match status" value="1"/>
</dbReference>
<comment type="caution">
    <text evidence="16">The sequence shown here is derived from an EMBL/GenBank/DDBJ whole genome shotgun (WGS) entry which is preliminary data.</text>
</comment>
<dbReference type="Pfam" id="PF17801">
    <property type="entry name" value="Melibiase_C"/>
    <property type="match status" value="1"/>
</dbReference>
<dbReference type="Pfam" id="PF16499">
    <property type="entry name" value="Melibiase_2"/>
    <property type="match status" value="1"/>
</dbReference>
<keyword evidence="9" id="KW-0325">Glycoprotein</keyword>
<evidence type="ECO:0000256" key="4">
    <source>
        <dbReference type="ARBA" id="ARBA00012755"/>
    </source>
</evidence>
<dbReference type="GO" id="GO:0000272">
    <property type="term" value="P:polysaccharide catabolic process"/>
    <property type="evidence" value="ECO:0007669"/>
    <property type="project" value="UniProtKB-KW"/>
</dbReference>
<protein>
    <recommendedName>
        <fullName evidence="4 13">Alpha-galactosidase</fullName>
        <ecNumber evidence="4 13">3.2.1.22</ecNumber>
    </recommendedName>
    <alternativeName>
        <fullName evidence="13">Melibiase</fullName>
    </alternativeName>
</protein>
<dbReference type="PANTHER" id="PTHR11452:SF75">
    <property type="entry name" value="ALPHA-GALACTOSIDASE MEL1"/>
    <property type="match status" value="1"/>
</dbReference>
<evidence type="ECO:0000256" key="7">
    <source>
        <dbReference type="ARBA" id="ARBA00022801"/>
    </source>
</evidence>
<evidence type="ECO:0000256" key="3">
    <source>
        <dbReference type="ARBA" id="ARBA00009743"/>
    </source>
</evidence>
<organism evidence="16 17">
    <name type="scientific">Hymenoscyphus fraxineus</name>
    <dbReference type="NCBI Taxonomy" id="746836"/>
    <lineage>
        <taxon>Eukaryota</taxon>
        <taxon>Fungi</taxon>
        <taxon>Dikarya</taxon>
        <taxon>Ascomycota</taxon>
        <taxon>Pezizomycotina</taxon>
        <taxon>Leotiomycetes</taxon>
        <taxon>Helotiales</taxon>
        <taxon>Helotiaceae</taxon>
        <taxon>Hymenoscyphus</taxon>
    </lineage>
</organism>
<dbReference type="PANTHER" id="PTHR11452">
    <property type="entry name" value="ALPHA-GALACTOSIDASE/ALPHA-N-ACETYLGALACTOSAMINIDASE"/>
    <property type="match status" value="1"/>
</dbReference>
<evidence type="ECO:0000256" key="1">
    <source>
        <dbReference type="ARBA" id="ARBA00001255"/>
    </source>
</evidence>
<dbReference type="GO" id="GO:0004557">
    <property type="term" value="F:alpha-galactosidase activity"/>
    <property type="evidence" value="ECO:0007669"/>
    <property type="project" value="UniProtKB-EC"/>
</dbReference>
<keyword evidence="12" id="KW-0624">Polysaccharide degradation</keyword>
<sequence>MFVLLNSRTFGALGLAVFLVDATSFESPREKRLDNNLGKTPILGWNSYNHYSCSPNENIIKSNAQALVDLGLLDLGYNYVVVDCGWTVPDRASDGQLQPNPDLFPSGYKALGDWLHKLDLKFGVYQNAGIKTCMTGQPDQVGSLNNEATDAKTFESWGADLLKYDNCYSDADLNYPAVSYTPKTSPRGAMTVMSKAIQTLSRPMIIQICNWGVDFPSAWAPEIGNSWRVTNDITGAWRTVPRILNQVVPQTTYGQPGRWLDLDMLQVGNNLFTEPEEQTHFSLWAIIKSPLIIGGALSDNKTNIRTSSLAILSNKDVISYNQDGLGVPARFARRYTKEGYEVWYGPLTEDRTVVALINLFDEPRNLTLDFPDISIQKAKTVKNIWAKTTAENVTTSYTAEVGAHGTMLLELGGTTAFGIYDVYDAVGIATEFTFKNVYAKSTSKNLIARVKFEVESLDDETILMNQATYKLPAGQKELTVPNFPLQAGNNNTVTVDTRLTITELNVYDSTPMLLGADTFEIDAPGTFTQCLPGLCLPVGSKIGRLSPTVLGTVDITSPPGAGPGPKYTNIYFTNNDVALQSAWDLGTNTRNLTINVNGVVTRIEVPLSGKSSELFTEHKGWQDAGLFPVLLEGFREGGNVIKVGNEGGEGGLVQWAADFVGMEVYW</sequence>
<keyword evidence="17" id="KW-1185">Reference proteome</keyword>
<comment type="subcellular location">
    <subcellularLocation>
        <location evidence="2">Secreted</location>
    </subcellularLocation>
</comment>
<evidence type="ECO:0000313" key="17">
    <source>
        <dbReference type="Proteomes" id="UP000696280"/>
    </source>
</evidence>